<dbReference type="RefSeq" id="WP_142231375.1">
    <property type="nucleotide sequence ID" value="NZ_CP022310.1"/>
</dbReference>
<sequence length="108" mass="11532">MSRDHSVDPFSTFLDATSRQFPSGRAPAGDARSTDALPPHATRVVHALDGRSRTGVGELRAELGLTTLQIAEAVEVLRRLELVEVIPAGADEALELTAAGRRFVEGAR</sequence>
<proteinExistence type="predicted"/>
<evidence type="ECO:0008006" key="4">
    <source>
        <dbReference type="Google" id="ProtNLM"/>
    </source>
</evidence>
<evidence type="ECO:0000313" key="2">
    <source>
        <dbReference type="EMBL" id="QDI68151.1"/>
    </source>
</evidence>
<organism evidence="2 3">
    <name type="scientific">Streptomyces calvus</name>
    <dbReference type="NCBI Taxonomy" id="67282"/>
    <lineage>
        <taxon>Bacteria</taxon>
        <taxon>Bacillati</taxon>
        <taxon>Actinomycetota</taxon>
        <taxon>Actinomycetes</taxon>
        <taxon>Kitasatosporales</taxon>
        <taxon>Streptomycetaceae</taxon>
        <taxon>Streptomyces</taxon>
    </lineage>
</organism>
<reference evidence="2 3" key="1">
    <citation type="submission" date="2017-07" db="EMBL/GenBank/DDBJ databases">
        <title>The Complete Genome of Streptomyces asterosporus-ZSY.</title>
        <authorList>
            <person name="Zhang S."/>
        </authorList>
    </citation>
    <scope>NUCLEOTIDE SEQUENCE [LARGE SCALE GENOMIC DNA]</scope>
    <source>
        <strain evidence="2 3">DSM 41452</strain>
    </source>
</reference>
<name>A0A514JLG1_9ACTN</name>
<dbReference type="EMBL" id="CP022310">
    <property type="protein sequence ID" value="QDI68151.1"/>
    <property type="molecule type" value="Genomic_DNA"/>
</dbReference>
<dbReference type="Gene3D" id="1.10.10.10">
    <property type="entry name" value="Winged helix-like DNA-binding domain superfamily/Winged helix DNA-binding domain"/>
    <property type="match status" value="1"/>
</dbReference>
<dbReference type="InterPro" id="IPR036388">
    <property type="entry name" value="WH-like_DNA-bd_sf"/>
</dbReference>
<dbReference type="AlphaFoldDB" id="A0A514JLG1"/>
<evidence type="ECO:0000313" key="3">
    <source>
        <dbReference type="Proteomes" id="UP000316215"/>
    </source>
</evidence>
<evidence type="ECO:0000256" key="1">
    <source>
        <dbReference type="SAM" id="MobiDB-lite"/>
    </source>
</evidence>
<feature type="region of interest" description="Disordered" evidence="1">
    <location>
        <begin position="1"/>
        <end position="39"/>
    </location>
</feature>
<protein>
    <recommendedName>
        <fullName evidence="4">MarR family transcriptional regulator</fullName>
    </recommendedName>
</protein>
<dbReference type="Proteomes" id="UP000316215">
    <property type="component" value="Chromosome"/>
</dbReference>
<gene>
    <name evidence="2" type="ORF">CD934_05325</name>
</gene>
<keyword evidence="3" id="KW-1185">Reference proteome</keyword>
<accession>A0A514JLG1</accession>
<dbReference type="KEGG" id="sast:CD934_05325"/>